<dbReference type="InterPro" id="IPR013189">
    <property type="entry name" value="Glyco_hydro_32_C"/>
</dbReference>
<feature type="signal peptide" evidence="5">
    <location>
        <begin position="1"/>
        <end position="22"/>
    </location>
</feature>
<dbReference type="PROSITE" id="PS00609">
    <property type="entry name" value="GLYCOSYL_HYDROL_F32"/>
    <property type="match status" value="1"/>
</dbReference>
<dbReference type="Gene3D" id="2.115.10.20">
    <property type="entry name" value="Glycosyl hydrolase domain, family 43"/>
    <property type="match status" value="1"/>
</dbReference>
<accession>A0A420FB30</accession>
<evidence type="ECO:0000256" key="3">
    <source>
        <dbReference type="ARBA" id="ARBA00023295"/>
    </source>
</evidence>
<protein>
    <submittedName>
        <fullName evidence="8">Glycosyl hydrolase family 32</fullName>
    </submittedName>
</protein>
<dbReference type="Proteomes" id="UP000286402">
    <property type="component" value="Unassembled WGS sequence"/>
</dbReference>
<dbReference type="SMART" id="SM00640">
    <property type="entry name" value="Glyco_32"/>
    <property type="match status" value="1"/>
</dbReference>
<dbReference type="InterPro" id="IPR001362">
    <property type="entry name" value="Glyco_hydro_32"/>
</dbReference>
<organism evidence="8 9">
    <name type="scientific">Sphingobacterium siyangense</name>
    <dbReference type="NCBI Taxonomy" id="459529"/>
    <lineage>
        <taxon>Bacteria</taxon>
        <taxon>Pseudomonadati</taxon>
        <taxon>Bacteroidota</taxon>
        <taxon>Sphingobacteriia</taxon>
        <taxon>Sphingobacteriales</taxon>
        <taxon>Sphingobacteriaceae</taxon>
        <taxon>Sphingobacterium</taxon>
    </lineage>
</organism>
<dbReference type="CDD" id="cd18622">
    <property type="entry name" value="GH32_Inu-like"/>
    <property type="match status" value="1"/>
</dbReference>
<dbReference type="EMBL" id="MCAQ01000030">
    <property type="protein sequence ID" value="RKF30065.1"/>
    <property type="molecule type" value="Genomic_DNA"/>
</dbReference>
<proteinExistence type="inferred from homology"/>
<dbReference type="InterPro" id="IPR018053">
    <property type="entry name" value="Glyco_hydro_32_AS"/>
</dbReference>
<dbReference type="GO" id="GO:0004575">
    <property type="term" value="F:sucrose alpha-glucosidase activity"/>
    <property type="evidence" value="ECO:0007669"/>
    <property type="project" value="TreeGrafter"/>
</dbReference>
<dbReference type="PANTHER" id="PTHR42800:SF1">
    <property type="entry name" value="EXOINULINASE INUD (AFU_ORTHOLOGUE AFUA_5G00480)"/>
    <property type="match status" value="1"/>
</dbReference>
<feature type="domain" description="Glycosyl hydrolase family 32 N-terminal" evidence="6">
    <location>
        <begin position="41"/>
        <end position="341"/>
    </location>
</feature>
<feature type="domain" description="Glycosyl hydrolase family 32 C-terminal" evidence="7">
    <location>
        <begin position="381"/>
        <end position="496"/>
    </location>
</feature>
<dbReference type="InterPro" id="IPR023296">
    <property type="entry name" value="Glyco_hydro_beta-prop_sf"/>
</dbReference>
<evidence type="ECO:0000313" key="9">
    <source>
        <dbReference type="Proteomes" id="UP000286402"/>
    </source>
</evidence>
<dbReference type="InterPro" id="IPR013320">
    <property type="entry name" value="ConA-like_dom_sf"/>
</dbReference>
<evidence type="ECO:0000256" key="2">
    <source>
        <dbReference type="ARBA" id="ARBA00022801"/>
    </source>
</evidence>
<dbReference type="SUPFAM" id="SSF49899">
    <property type="entry name" value="Concanavalin A-like lectins/glucanases"/>
    <property type="match status" value="1"/>
</dbReference>
<reference evidence="8 9" key="1">
    <citation type="submission" date="2016-07" db="EMBL/GenBank/DDBJ databases">
        <title>Genome analysis of Sphingobacterium siyangense T12B17.</title>
        <authorList>
            <person name="Xu D."/>
            <person name="Su Y."/>
            <person name="Zheng S."/>
        </authorList>
    </citation>
    <scope>NUCLEOTIDE SEQUENCE [LARGE SCALE GENOMIC DNA]</scope>
    <source>
        <strain evidence="8 9">T12B17</strain>
    </source>
</reference>
<dbReference type="Pfam" id="PF08244">
    <property type="entry name" value="Glyco_hydro_32C"/>
    <property type="match status" value="1"/>
</dbReference>
<keyword evidence="2 4" id="KW-0378">Hydrolase</keyword>
<evidence type="ECO:0000313" key="8">
    <source>
        <dbReference type="EMBL" id="RKF30065.1"/>
    </source>
</evidence>
<dbReference type="RefSeq" id="WP_220699671.1">
    <property type="nucleotide sequence ID" value="NZ_MCAQ01000030.1"/>
</dbReference>
<name>A0A420FB30_9SPHI</name>
<dbReference type="GO" id="GO:0005987">
    <property type="term" value="P:sucrose catabolic process"/>
    <property type="evidence" value="ECO:0007669"/>
    <property type="project" value="TreeGrafter"/>
</dbReference>
<comment type="similarity">
    <text evidence="1 4">Belongs to the glycosyl hydrolase 32 family.</text>
</comment>
<dbReference type="GO" id="GO:0005737">
    <property type="term" value="C:cytoplasm"/>
    <property type="evidence" value="ECO:0007669"/>
    <property type="project" value="TreeGrafter"/>
</dbReference>
<dbReference type="PANTHER" id="PTHR42800">
    <property type="entry name" value="EXOINULINASE INUD (AFU_ORTHOLOGUE AFUA_5G00480)"/>
    <property type="match status" value="1"/>
</dbReference>
<evidence type="ECO:0000256" key="4">
    <source>
        <dbReference type="RuleBase" id="RU362110"/>
    </source>
</evidence>
<dbReference type="InterPro" id="IPR013148">
    <property type="entry name" value="Glyco_hydro_32_N"/>
</dbReference>
<evidence type="ECO:0000256" key="1">
    <source>
        <dbReference type="ARBA" id="ARBA00009902"/>
    </source>
</evidence>
<keyword evidence="9" id="KW-1185">Reference proteome</keyword>
<keyword evidence="5" id="KW-0732">Signal</keyword>
<evidence type="ECO:0000259" key="7">
    <source>
        <dbReference type="Pfam" id="PF08244"/>
    </source>
</evidence>
<feature type="chain" id="PRO_5019307689" evidence="5">
    <location>
        <begin position="23"/>
        <end position="502"/>
    </location>
</feature>
<keyword evidence="3 4" id="KW-0326">Glycosidase</keyword>
<dbReference type="Pfam" id="PF00251">
    <property type="entry name" value="Glyco_hydro_32N"/>
    <property type="match status" value="1"/>
</dbReference>
<gene>
    <name evidence="8" type="ORF">BCY89_19860</name>
</gene>
<dbReference type="AlphaFoldDB" id="A0A420FB30"/>
<dbReference type="Gene3D" id="2.60.120.560">
    <property type="entry name" value="Exo-inulinase, domain 1"/>
    <property type="match status" value="1"/>
</dbReference>
<sequence length="502" mass="57092">MIKLKKYGVLMLLLGVFGTSLAQTGQHKQGDPEEKYRPLYHFTPQQGWMNDPNGLVYLDGNYHLFFQHNPEKPVWGPMHWGHAISKDLIHWDEQKIALYPDSLGTIFSGSAVIDKDNTAGFGKGAMVAIFTHHNHQEEDRKTGLHQNQSLAYSLDKGLTWTKYKGNPVLPNPGIWDFRDPKVMWHVHSQRWIMTLATKDCITFYSSKDLKTWQKESEFGKEVGAHGGVWECPDLIPMDYKGTTKWVLLVSINPGGPNGGSVTQYFVGDFDGHQFRTTDTKIKWLDWGPDNYAGVTWSNLGDRHLMIGWMSNWQYANVVPTTKWRSSSTIPRVLTLGKVGQSFYVASTVPKEIETAFRPLKKYHGGGTKEVSFEQHLPQAYRFDLKDLKQQAFKVILSNESGDELVIGYREDQNAYYIDRSKSGEVSFNGEFPKTALAQRLLNKGALSFSLYVDVSSVELFADEGLTVMTSLFFPNRPITKLRIVGDKKLEFKELSISRFNTQ</sequence>
<evidence type="ECO:0000259" key="6">
    <source>
        <dbReference type="Pfam" id="PF00251"/>
    </source>
</evidence>
<comment type="caution">
    <text evidence="8">The sequence shown here is derived from an EMBL/GenBank/DDBJ whole genome shotgun (WGS) entry which is preliminary data.</text>
</comment>
<evidence type="ECO:0000256" key="5">
    <source>
        <dbReference type="SAM" id="SignalP"/>
    </source>
</evidence>
<dbReference type="SUPFAM" id="SSF75005">
    <property type="entry name" value="Arabinanase/levansucrase/invertase"/>
    <property type="match status" value="1"/>
</dbReference>